<dbReference type="EMBL" id="JBHUOV010000008">
    <property type="protein sequence ID" value="MFD2824405.1"/>
    <property type="molecule type" value="Genomic_DNA"/>
</dbReference>
<gene>
    <name evidence="1" type="ORF">ACFS5M_12055</name>
</gene>
<protein>
    <submittedName>
        <fullName evidence="1">Uncharacterized protein</fullName>
    </submittedName>
</protein>
<sequence>MKDKQIPAYAGNYEFKMPKLGESITEAANFLRRQESHYKM</sequence>
<evidence type="ECO:0000313" key="1">
    <source>
        <dbReference type="EMBL" id="MFD2824405.1"/>
    </source>
</evidence>
<evidence type="ECO:0000313" key="2">
    <source>
        <dbReference type="Proteomes" id="UP001597533"/>
    </source>
</evidence>
<comment type="caution">
    <text evidence="1">The sequence shown here is derived from an EMBL/GenBank/DDBJ whole genome shotgun (WGS) entry which is preliminary data.</text>
</comment>
<dbReference type="RefSeq" id="WP_379898947.1">
    <property type="nucleotide sequence ID" value="NZ_JBHUOV010000008.1"/>
</dbReference>
<proteinExistence type="predicted"/>
<name>A0ABW5WR17_9FLAO</name>
<accession>A0ABW5WR17</accession>
<organism evidence="1 2">
    <name type="scientific">Lacinutrix iliipiscaria</name>
    <dbReference type="NCBI Taxonomy" id="1230532"/>
    <lineage>
        <taxon>Bacteria</taxon>
        <taxon>Pseudomonadati</taxon>
        <taxon>Bacteroidota</taxon>
        <taxon>Flavobacteriia</taxon>
        <taxon>Flavobacteriales</taxon>
        <taxon>Flavobacteriaceae</taxon>
        <taxon>Lacinutrix</taxon>
    </lineage>
</organism>
<keyword evidence="2" id="KW-1185">Reference proteome</keyword>
<reference evidence="2" key="1">
    <citation type="journal article" date="2019" name="Int. J. Syst. Evol. Microbiol.">
        <title>The Global Catalogue of Microorganisms (GCM) 10K type strain sequencing project: providing services to taxonomists for standard genome sequencing and annotation.</title>
        <authorList>
            <consortium name="The Broad Institute Genomics Platform"/>
            <consortium name="The Broad Institute Genome Sequencing Center for Infectious Disease"/>
            <person name="Wu L."/>
            <person name="Ma J."/>
        </authorList>
    </citation>
    <scope>NUCLEOTIDE SEQUENCE [LARGE SCALE GENOMIC DNA]</scope>
    <source>
        <strain evidence="2">KCTC 32141</strain>
    </source>
</reference>
<dbReference type="Proteomes" id="UP001597533">
    <property type="component" value="Unassembled WGS sequence"/>
</dbReference>